<organism evidence="1 2">
    <name type="scientific">Acidiferrimicrobium australe</name>
    <dbReference type="NCBI Taxonomy" id="2664430"/>
    <lineage>
        <taxon>Bacteria</taxon>
        <taxon>Bacillati</taxon>
        <taxon>Actinomycetota</taxon>
        <taxon>Acidimicrobiia</taxon>
        <taxon>Acidimicrobiales</taxon>
        <taxon>Acidimicrobiaceae</taxon>
        <taxon>Acidiferrimicrobium</taxon>
    </lineage>
</organism>
<comment type="caution">
    <text evidence="1">The sequence shown here is derived from an EMBL/GenBank/DDBJ whole genome shotgun (WGS) entry which is preliminary data.</text>
</comment>
<sequence>MELSLDGGVDVDGCPSACVGPAAAEEDQDLAVTQSGFDETAVDALAAASAWQLRPFGGT</sequence>
<accession>A0ABW9QQ02</accession>
<dbReference type="EMBL" id="WJHE01000092">
    <property type="protein sequence ID" value="MST31536.1"/>
    <property type="molecule type" value="Genomic_DNA"/>
</dbReference>
<evidence type="ECO:0000313" key="1">
    <source>
        <dbReference type="EMBL" id="MST31536.1"/>
    </source>
</evidence>
<reference evidence="1 2" key="1">
    <citation type="submission" date="2019-11" db="EMBL/GenBank/DDBJ databases">
        <title>Acidiferrimicrobium australis gen. nov., sp. nov., an acidophilic and obligately heterotrophic, member of the Actinobacteria that catalyses dissimilatory oxido- reduction of iron isolated from metal-rich acidic water in Chile.</title>
        <authorList>
            <person name="Gonzalez D."/>
            <person name="Huber K."/>
            <person name="Hedrich S."/>
            <person name="Rojas-Villalobos C."/>
            <person name="Quatrini R."/>
            <person name="Dinamarca M.A."/>
            <person name="Schwarz A."/>
            <person name="Canales C."/>
            <person name="Nancucheo I."/>
        </authorList>
    </citation>
    <scope>NUCLEOTIDE SEQUENCE [LARGE SCALE GENOMIC DNA]</scope>
    <source>
        <strain evidence="1 2">USS-CCA1</strain>
    </source>
</reference>
<protein>
    <submittedName>
        <fullName evidence="1">Uncharacterized protein</fullName>
    </submittedName>
</protein>
<keyword evidence="2" id="KW-1185">Reference proteome</keyword>
<dbReference type="Proteomes" id="UP000437736">
    <property type="component" value="Unassembled WGS sequence"/>
</dbReference>
<gene>
    <name evidence="1" type="ORF">GHK86_02170</name>
</gene>
<name>A0ABW9QQ02_9ACTN</name>
<evidence type="ECO:0000313" key="2">
    <source>
        <dbReference type="Proteomes" id="UP000437736"/>
    </source>
</evidence>
<proteinExistence type="predicted"/>